<evidence type="ECO:0000313" key="3">
    <source>
        <dbReference type="EMBL" id="AHF13980.1"/>
    </source>
</evidence>
<name>W0ET22_9BACT</name>
<dbReference type="KEGG" id="bvs:BARVI_12025"/>
<keyword evidence="1" id="KW-0812">Transmembrane</keyword>
<sequence>MKFWIGAVLRNRFLYAADQVLDEQGLSLRRHIDTLPLPQDHFLYKQLQGGFPKGFLFDCSTLPYEAPGFTLEENWIYTFSLVLIGNMVVHKQLFIEALRVMLQAGFGHPIVPLTLVDIVETPPQSCPIGLCESSDAVTTLELLLKTPVCLFPVSKKEGNGFQSKMNGIPSFCQFMRSLAYRLVTLSILYTDNPSPLDKAQMDRQIDQYLQPSEQTLLLRADLRWEKRRNTPKKGANAVYTMGGYTGCLVFGQVPTHYLPLLAFAEALGVGADISYGLGSFLIRKIERRRNRPDRSS</sequence>
<keyword evidence="1" id="KW-0472">Membrane</keyword>
<dbReference type="Proteomes" id="UP000018901">
    <property type="component" value="Chromosome"/>
</dbReference>
<gene>
    <name evidence="3" type="ORF">BARVI_12025</name>
</gene>
<accession>W0ET22</accession>
<dbReference type="AlphaFoldDB" id="W0ET22"/>
<feature type="transmembrane region" description="Helical" evidence="1">
    <location>
        <begin position="260"/>
        <end position="282"/>
    </location>
</feature>
<organism evidence="3 4">
    <name type="scientific">Barnesiella viscericola DSM 18177</name>
    <dbReference type="NCBI Taxonomy" id="880074"/>
    <lineage>
        <taxon>Bacteria</taxon>
        <taxon>Pseudomonadati</taxon>
        <taxon>Bacteroidota</taxon>
        <taxon>Bacteroidia</taxon>
        <taxon>Bacteroidales</taxon>
        <taxon>Barnesiellaceae</taxon>
        <taxon>Barnesiella</taxon>
    </lineage>
</organism>
<dbReference type="HOGENOM" id="CLU_938975_0_0_10"/>
<dbReference type="GeneID" id="90530106"/>
<protein>
    <recommendedName>
        <fullName evidence="2">CRISPR-associated protein Cas6 C-terminal domain-containing protein</fullName>
    </recommendedName>
</protein>
<keyword evidence="1" id="KW-1133">Transmembrane helix</keyword>
<dbReference type="RefSeq" id="WP_025279418.1">
    <property type="nucleotide sequence ID" value="NZ_CP007034.1"/>
</dbReference>
<keyword evidence="4" id="KW-1185">Reference proteome</keyword>
<evidence type="ECO:0000256" key="1">
    <source>
        <dbReference type="SAM" id="Phobius"/>
    </source>
</evidence>
<dbReference type="InterPro" id="IPR019267">
    <property type="entry name" value="CRISPR-assoc_Cas6_C"/>
</dbReference>
<evidence type="ECO:0000259" key="2">
    <source>
        <dbReference type="Pfam" id="PF10040"/>
    </source>
</evidence>
<feature type="transmembrane region" description="Helical" evidence="1">
    <location>
        <begin position="236"/>
        <end position="254"/>
    </location>
</feature>
<proteinExistence type="predicted"/>
<dbReference type="Pfam" id="PF10040">
    <property type="entry name" value="CRISPR_Cas6"/>
    <property type="match status" value="1"/>
</dbReference>
<evidence type="ECO:0000313" key="4">
    <source>
        <dbReference type="Proteomes" id="UP000018901"/>
    </source>
</evidence>
<dbReference type="STRING" id="880074.BARVI_12025"/>
<feature type="domain" description="CRISPR-associated protein Cas6 C-terminal" evidence="2">
    <location>
        <begin position="150"/>
        <end position="279"/>
    </location>
</feature>
<dbReference type="EMBL" id="CP007034">
    <property type="protein sequence ID" value="AHF13980.1"/>
    <property type="molecule type" value="Genomic_DNA"/>
</dbReference>
<reference evidence="3 4" key="1">
    <citation type="submission" date="2013-12" db="EMBL/GenBank/DDBJ databases">
        <authorList>
            <consortium name="DOE Joint Genome Institute"/>
            <person name="Eisen J."/>
            <person name="Huntemann M."/>
            <person name="Han J."/>
            <person name="Chen A."/>
            <person name="Kyrpides N."/>
            <person name="Mavromatis K."/>
            <person name="Markowitz V."/>
            <person name="Palaniappan K."/>
            <person name="Ivanova N."/>
            <person name="Schaumberg A."/>
            <person name="Pati A."/>
            <person name="Liolios K."/>
            <person name="Nordberg H.P."/>
            <person name="Cantor M.N."/>
            <person name="Hua S.X."/>
            <person name="Woyke T."/>
        </authorList>
    </citation>
    <scope>NUCLEOTIDE SEQUENCE [LARGE SCALE GENOMIC DNA]</scope>
    <source>
        <strain evidence="4">DSM 18177</strain>
    </source>
</reference>